<organism evidence="2 3">
    <name type="scientific">Homarus americanus</name>
    <name type="common">American lobster</name>
    <dbReference type="NCBI Taxonomy" id="6706"/>
    <lineage>
        <taxon>Eukaryota</taxon>
        <taxon>Metazoa</taxon>
        <taxon>Ecdysozoa</taxon>
        <taxon>Arthropoda</taxon>
        <taxon>Crustacea</taxon>
        <taxon>Multicrustacea</taxon>
        <taxon>Malacostraca</taxon>
        <taxon>Eumalacostraca</taxon>
        <taxon>Eucarida</taxon>
        <taxon>Decapoda</taxon>
        <taxon>Pleocyemata</taxon>
        <taxon>Astacidea</taxon>
        <taxon>Nephropoidea</taxon>
        <taxon>Nephropidae</taxon>
        <taxon>Homarus</taxon>
    </lineage>
</organism>
<gene>
    <name evidence="2" type="ORF">Hamer_G018705</name>
</gene>
<evidence type="ECO:0000313" key="2">
    <source>
        <dbReference type="EMBL" id="KAG7173418.1"/>
    </source>
</evidence>
<comment type="caution">
    <text evidence="2">The sequence shown here is derived from an EMBL/GenBank/DDBJ whole genome shotgun (WGS) entry which is preliminary data.</text>
</comment>
<proteinExistence type="predicted"/>
<sequence length="123" mass="13947">MLCISTRTYENLLNLLPALHFFCYSFLLKSHVLFFTYILLLDYDTKQCLPLLLPTTLQNSQYQKEYHVVAYSHYNHSTVLASANQQGVLIPQPPLLNHSLIGHLPSSPQTTSGAFHLASLDLE</sequence>
<keyword evidence="1" id="KW-0472">Membrane</keyword>
<accession>A0A8J5TJP2</accession>
<name>A0A8J5TJP2_HOMAM</name>
<reference evidence="2" key="1">
    <citation type="journal article" date="2021" name="Sci. Adv.">
        <title>The American lobster genome reveals insights on longevity, neural, and immune adaptations.</title>
        <authorList>
            <person name="Polinski J.M."/>
            <person name="Zimin A.V."/>
            <person name="Clark K.F."/>
            <person name="Kohn A.B."/>
            <person name="Sadowski N."/>
            <person name="Timp W."/>
            <person name="Ptitsyn A."/>
            <person name="Khanna P."/>
            <person name="Romanova D.Y."/>
            <person name="Williams P."/>
            <person name="Greenwood S.J."/>
            <person name="Moroz L.L."/>
            <person name="Walt D.R."/>
            <person name="Bodnar A.G."/>
        </authorList>
    </citation>
    <scope>NUCLEOTIDE SEQUENCE</scope>
    <source>
        <strain evidence="2">GMGI-L3</strain>
    </source>
</reference>
<keyword evidence="1" id="KW-0812">Transmembrane</keyword>
<protein>
    <submittedName>
        <fullName evidence="2">Uncharacterized protein</fullName>
    </submittedName>
</protein>
<feature type="transmembrane region" description="Helical" evidence="1">
    <location>
        <begin position="18"/>
        <end position="40"/>
    </location>
</feature>
<dbReference type="AlphaFoldDB" id="A0A8J5TJP2"/>
<evidence type="ECO:0000256" key="1">
    <source>
        <dbReference type="SAM" id="Phobius"/>
    </source>
</evidence>
<keyword evidence="1" id="KW-1133">Transmembrane helix</keyword>
<dbReference type="Proteomes" id="UP000747542">
    <property type="component" value="Unassembled WGS sequence"/>
</dbReference>
<evidence type="ECO:0000313" key="3">
    <source>
        <dbReference type="Proteomes" id="UP000747542"/>
    </source>
</evidence>
<dbReference type="EMBL" id="JAHLQT010009960">
    <property type="protein sequence ID" value="KAG7173418.1"/>
    <property type="molecule type" value="Genomic_DNA"/>
</dbReference>
<keyword evidence="3" id="KW-1185">Reference proteome</keyword>